<dbReference type="EMBL" id="JBHSKS010000007">
    <property type="protein sequence ID" value="MFC5192208.1"/>
    <property type="molecule type" value="Genomic_DNA"/>
</dbReference>
<dbReference type="Proteomes" id="UP001596163">
    <property type="component" value="Unassembled WGS sequence"/>
</dbReference>
<dbReference type="RefSeq" id="WP_377914997.1">
    <property type="nucleotide sequence ID" value="NZ_JBHSKS010000007.1"/>
</dbReference>
<accession>A0ABW0BX49</accession>
<sequence>MRPLFILFLCLTLSVPLDSFAQNSRQEVMWYGYFLTVPLSEKWFNVTEIQERHLIRPFQQSQFLVRTRFHRSWSENWDTSVGFSTFFHHRESPSVNDDFNWPEARPHVDATFKTKFSSIGLEHRIRGEARFYQRLTPKEELEEGFFFRGFRYRYRFQINIPLKKSLQAKLSNEFMAMSGGTTGVVVYDQNRLIGDLVYSISPYLQLELGYIFLHQQVRPGEFLRQDILKINLRHQLQKRK</sequence>
<keyword evidence="1" id="KW-0732">Signal</keyword>
<evidence type="ECO:0000256" key="1">
    <source>
        <dbReference type="SAM" id="SignalP"/>
    </source>
</evidence>
<organism evidence="2 3">
    <name type="scientific">Algoriphagus aquatilis</name>
    <dbReference type="NCBI Taxonomy" id="490186"/>
    <lineage>
        <taxon>Bacteria</taxon>
        <taxon>Pseudomonadati</taxon>
        <taxon>Bacteroidota</taxon>
        <taxon>Cytophagia</taxon>
        <taxon>Cytophagales</taxon>
        <taxon>Cyclobacteriaceae</taxon>
        <taxon>Algoriphagus</taxon>
    </lineage>
</organism>
<dbReference type="InterPro" id="IPR019619">
    <property type="entry name" value="DUF2490"/>
</dbReference>
<dbReference type="Pfam" id="PF10677">
    <property type="entry name" value="DUF2490"/>
    <property type="match status" value="1"/>
</dbReference>
<protein>
    <submittedName>
        <fullName evidence="2">DUF2490 domain-containing protein</fullName>
    </submittedName>
</protein>
<feature type="chain" id="PRO_5046871522" evidence="1">
    <location>
        <begin position="22"/>
        <end position="240"/>
    </location>
</feature>
<name>A0ABW0BX49_9BACT</name>
<reference evidence="3" key="1">
    <citation type="journal article" date="2019" name="Int. J. Syst. Evol. Microbiol.">
        <title>The Global Catalogue of Microorganisms (GCM) 10K type strain sequencing project: providing services to taxonomists for standard genome sequencing and annotation.</title>
        <authorList>
            <consortium name="The Broad Institute Genomics Platform"/>
            <consortium name="The Broad Institute Genome Sequencing Center for Infectious Disease"/>
            <person name="Wu L."/>
            <person name="Ma J."/>
        </authorList>
    </citation>
    <scope>NUCLEOTIDE SEQUENCE [LARGE SCALE GENOMIC DNA]</scope>
    <source>
        <strain evidence="3">CGMCC 1.7030</strain>
    </source>
</reference>
<gene>
    <name evidence="2" type="ORF">ACFPIK_10545</name>
</gene>
<feature type="signal peptide" evidence="1">
    <location>
        <begin position="1"/>
        <end position="21"/>
    </location>
</feature>
<comment type="caution">
    <text evidence="2">The sequence shown here is derived from an EMBL/GenBank/DDBJ whole genome shotgun (WGS) entry which is preliminary data.</text>
</comment>
<evidence type="ECO:0000313" key="2">
    <source>
        <dbReference type="EMBL" id="MFC5192208.1"/>
    </source>
</evidence>
<keyword evidence="3" id="KW-1185">Reference proteome</keyword>
<evidence type="ECO:0000313" key="3">
    <source>
        <dbReference type="Proteomes" id="UP001596163"/>
    </source>
</evidence>
<proteinExistence type="predicted"/>